<dbReference type="InterPro" id="IPR011009">
    <property type="entry name" value="Kinase-like_dom_sf"/>
</dbReference>
<feature type="domain" description="Protein kinase" evidence="7">
    <location>
        <begin position="132"/>
        <end position="406"/>
    </location>
</feature>
<dbReference type="GO" id="GO:0043408">
    <property type="term" value="P:regulation of MAPK cascade"/>
    <property type="evidence" value="ECO:0007669"/>
    <property type="project" value="TreeGrafter"/>
</dbReference>
<feature type="transmembrane region" description="Helical" evidence="6">
    <location>
        <begin position="46"/>
        <end position="69"/>
    </location>
</feature>
<evidence type="ECO:0000313" key="8">
    <source>
        <dbReference type="EMBL" id="KAF5901938.1"/>
    </source>
</evidence>
<dbReference type="PRINTS" id="PR00109">
    <property type="entry name" value="TYRKINASE"/>
</dbReference>
<evidence type="ECO:0000313" key="9">
    <source>
        <dbReference type="Proteomes" id="UP000727407"/>
    </source>
</evidence>
<keyword evidence="8" id="KW-0675">Receptor</keyword>
<evidence type="ECO:0000256" key="6">
    <source>
        <dbReference type="SAM" id="Phobius"/>
    </source>
</evidence>
<dbReference type="InterPro" id="IPR001245">
    <property type="entry name" value="Ser-Thr/Tyr_kinase_cat_dom"/>
</dbReference>
<dbReference type="PROSITE" id="PS50011">
    <property type="entry name" value="PROTEIN_KINASE_DOM"/>
    <property type="match status" value="1"/>
</dbReference>
<dbReference type="PANTHER" id="PTHR24416">
    <property type="entry name" value="TYROSINE-PROTEIN KINASE RECEPTOR"/>
    <property type="match status" value="1"/>
</dbReference>
<dbReference type="SUPFAM" id="SSF56112">
    <property type="entry name" value="Protein kinase-like (PK-like)"/>
    <property type="match status" value="1"/>
</dbReference>
<dbReference type="EMBL" id="QNUK01000101">
    <property type="protein sequence ID" value="KAF5901938.1"/>
    <property type="molecule type" value="Genomic_DNA"/>
</dbReference>
<keyword evidence="9" id="KW-1185">Reference proteome</keyword>
<proteinExistence type="predicted"/>
<dbReference type="GO" id="GO:0045446">
    <property type="term" value="P:endothelial cell differentiation"/>
    <property type="evidence" value="ECO:0007669"/>
    <property type="project" value="TreeGrafter"/>
</dbReference>
<dbReference type="GO" id="GO:0030335">
    <property type="term" value="P:positive regulation of cell migration"/>
    <property type="evidence" value="ECO:0007669"/>
    <property type="project" value="TreeGrafter"/>
</dbReference>
<feature type="binding site" evidence="4">
    <location>
        <position position="265"/>
    </location>
    <ligand>
        <name>ATP</name>
        <dbReference type="ChEBI" id="CHEBI:30616"/>
    </ligand>
</feature>
<reference evidence="8" key="1">
    <citation type="submission" date="2020-07" db="EMBL/GenBank/DDBJ databases">
        <title>Clarias magur genome sequencing, assembly and annotation.</title>
        <authorList>
            <person name="Kushwaha B."/>
            <person name="Kumar R."/>
            <person name="Das P."/>
            <person name="Joshi C.G."/>
            <person name="Kumar D."/>
            <person name="Nagpure N.S."/>
            <person name="Pandey M."/>
            <person name="Agarwal S."/>
            <person name="Srivastava S."/>
            <person name="Singh M."/>
            <person name="Sahoo L."/>
            <person name="Jayasankar P."/>
            <person name="Meher P.K."/>
            <person name="Koringa P.G."/>
            <person name="Iquebal M.A."/>
            <person name="Das S.P."/>
            <person name="Bit A."/>
            <person name="Patnaik S."/>
            <person name="Patel N."/>
            <person name="Shah T.M."/>
            <person name="Hinsu A."/>
            <person name="Jena J.K."/>
        </authorList>
    </citation>
    <scope>NUCLEOTIDE SEQUENCE</scope>
    <source>
        <strain evidence="8">CIFAMagur01</strain>
        <tissue evidence="8">Testis</tissue>
    </source>
</reference>
<protein>
    <submittedName>
        <fullName evidence="8">Fibroblast growth factor receptor 1-like</fullName>
    </submittedName>
</protein>
<dbReference type="InterPro" id="IPR050122">
    <property type="entry name" value="RTK"/>
</dbReference>
<dbReference type="AlphaFoldDB" id="A0A8J4XCA3"/>
<keyword evidence="5" id="KW-0460">Magnesium</keyword>
<keyword evidence="3 4" id="KW-0067">ATP-binding</keyword>
<feature type="non-terminal residue" evidence="8">
    <location>
        <position position="1"/>
    </location>
</feature>
<evidence type="ECO:0000256" key="3">
    <source>
        <dbReference type="ARBA" id="ARBA00022840"/>
    </source>
</evidence>
<dbReference type="GO" id="GO:0043235">
    <property type="term" value="C:receptor complex"/>
    <property type="evidence" value="ECO:0007669"/>
    <property type="project" value="TreeGrafter"/>
</dbReference>
<feature type="binding site" evidence="5">
    <location>
        <position position="266"/>
    </location>
    <ligand>
        <name>Mg(2+)</name>
        <dbReference type="ChEBI" id="CHEBI:18420"/>
    </ligand>
</feature>
<dbReference type="Gene3D" id="1.10.510.10">
    <property type="entry name" value="Transferase(Phosphotransferase) domain 1"/>
    <property type="match status" value="1"/>
</dbReference>
<keyword evidence="2 4" id="KW-0547">Nucleotide-binding</keyword>
<dbReference type="Pfam" id="PF07714">
    <property type="entry name" value="PK_Tyr_Ser-Thr"/>
    <property type="match status" value="1"/>
</dbReference>
<evidence type="ECO:0000256" key="1">
    <source>
        <dbReference type="ARBA" id="ARBA00004308"/>
    </source>
</evidence>
<keyword evidence="6" id="KW-0812">Transmembrane</keyword>
<dbReference type="GO" id="GO:0005021">
    <property type="term" value="F:vascular endothelial growth factor receptor activity"/>
    <property type="evidence" value="ECO:0007669"/>
    <property type="project" value="TreeGrafter"/>
</dbReference>
<evidence type="ECO:0000256" key="2">
    <source>
        <dbReference type="ARBA" id="ARBA00022741"/>
    </source>
</evidence>
<dbReference type="PANTHER" id="PTHR24416:SF552">
    <property type="entry name" value="RECEPTOR PROTEIN-TYROSINE KINASE"/>
    <property type="match status" value="1"/>
</dbReference>
<dbReference type="GO" id="GO:0001525">
    <property type="term" value="P:angiogenesis"/>
    <property type="evidence" value="ECO:0007669"/>
    <property type="project" value="TreeGrafter"/>
</dbReference>
<evidence type="ECO:0000256" key="4">
    <source>
        <dbReference type="PIRSR" id="PIRSR000615-2"/>
    </source>
</evidence>
<dbReference type="InterPro" id="IPR000719">
    <property type="entry name" value="Prot_kinase_dom"/>
</dbReference>
<sequence length="406" mass="47145">MYSLPPRQNTSMASNYSTAITPAYATTSSTKKDFSRCENSSDGESLLLGVIVTVYTSIFLIIIMAITWLKKYQNLRRRIRTLEKMQQTTSLAFAETEPLEQRSGPERMTTVQLEESASEIKPPSSSFNKADITMHQLIKAGREGMLYKAKMTHGAIKGHTMFTCKIYKKAARHKLVKREVLIMQNLNKHKNLLQLIDWNITEVPYMLIMEDVELGSLRTYLRRNKEKLCKDEELQHVFTIALYHVAKALDYLHSKMILHCNLSLRNVMVNRFPHEVKVAEFGLARDITRGQRDSRNGKKKDSKRVPFRWYPPEYFKNDLYGFKGDVWAFGIVIWEIQTFGTVPYLDLKTSEEVVSYVCAGQRSQEPKECRPEVLQMMRDCWQEPYSMRPSFTDIVRVLGNTLEHDR</sequence>
<dbReference type="GO" id="GO:0016477">
    <property type="term" value="P:cell migration"/>
    <property type="evidence" value="ECO:0007669"/>
    <property type="project" value="TreeGrafter"/>
</dbReference>
<dbReference type="GO" id="GO:0005524">
    <property type="term" value="F:ATP binding"/>
    <property type="evidence" value="ECO:0007669"/>
    <property type="project" value="UniProtKB-KW"/>
</dbReference>
<comment type="subcellular location">
    <subcellularLocation>
        <location evidence="1">Endomembrane system</location>
    </subcellularLocation>
</comment>
<dbReference type="GO" id="GO:0012505">
    <property type="term" value="C:endomembrane system"/>
    <property type="evidence" value="ECO:0007669"/>
    <property type="project" value="UniProtKB-SubCell"/>
</dbReference>
<dbReference type="GO" id="GO:0005886">
    <property type="term" value="C:plasma membrane"/>
    <property type="evidence" value="ECO:0007669"/>
    <property type="project" value="TreeGrafter"/>
</dbReference>
<evidence type="ECO:0000259" key="7">
    <source>
        <dbReference type="PROSITE" id="PS50011"/>
    </source>
</evidence>
<name>A0A8J4XCA3_CLAMG</name>
<evidence type="ECO:0000256" key="5">
    <source>
        <dbReference type="PIRSR" id="PIRSR000615-3"/>
    </source>
</evidence>
<dbReference type="OrthoDB" id="3256376at2759"/>
<keyword evidence="5" id="KW-0479">Metal-binding</keyword>
<accession>A0A8J4XCA3</accession>
<gene>
    <name evidence="8" type="ORF">DAT39_008342</name>
</gene>
<dbReference type="GO" id="GO:0046872">
    <property type="term" value="F:metal ion binding"/>
    <property type="evidence" value="ECO:0007669"/>
    <property type="project" value="UniProtKB-KW"/>
</dbReference>
<dbReference type="GO" id="GO:0045766">
    <property type="term" value="P:positive regulation of angiogenesis"/>
    <property type="evidence" value="ECO:0007669"/>
    <property type="project" value="TreeGrafter"/>
</dbReference>
<keyword evidence="6" id="KW-0472">Membrane</keyword>
<dbReference type="GO" id="GO:0019838">
    <property type="term" value="F:growth factor binding"/>
    <property type="evidence" value="ECO:0007669"/>
    <property type="project" value="TreeGrafter"/>
</dbReference>
<dbReference type="Proteomes" id="UP000727407">
    <property type="component" value="Unassembled WGS sequence"/>
</dbReference>
<comment type="caution">
    <text evidence="8">The sequence shown here is derived from an EMBL/GenBank/DDBJ whole genome shotgun (WGS) entry which is preliminary data.</text>
</comment>
<keyword evidence="6" id="KW-1133">Transmembrane helix</keyword>
<organism evidence="8 9">
    <name type="scientific">Clarias magur</name>
    <name type="common">Asian catfish</name>
    <name type="synonym">Macropteronotus magur</name>
    <dbReference type="NCBI Taxonomy" id="1594786"/>
    <lineage>
        <taxon>Eukaryota</taxon>
        <taxon>Metazoa</taxon>
        <taxon>Chordata</taxon>
        <taxon>Craniata</taxon>
        <taxon>Vertebrata</taxon>
        <taxon>Euteleostomi</taxon>
        <taxon>Actinopterygii</taxon>
        <taxon>Neopterygii</taxon>
        <taxon>Teleostei</taxon>
        <taxon>Ostariophysi</taxon>
        <taxon>Siluriformes</taxon>
        <taxon>Clariidae</taxon>
        <taxon>Clarias</taxon>
    </lineage>
</organism>